<keyword evidence="23" id="KW-1185">Reference proteome</keyword>
<comment type="pathway">
    <text evidence="4 20">Cell wall biogenesis; peptidoglycan biosynthesis.</text>
</comment>
<evidence type="ECO:0000256" key="8">
    <source>
        <dbReference type="ARBA" id="ARBA00022490"/>
    </source>
</evidence>
<comment type="caution">
    <text evidence="22">The sequence shown here is derived from an EMBL/GenBank/DDBJ whole genome shotgun (WGS) entry which is preliminary data.</text>
</comment>
<gene>
    <name evidence="20" type="primary">murB</name>
    <name evidence="22" type="ORF">T9A_01797</name>
</gene>
<comment type="subcellular location">
    <subcellularLocation>
        <location evidence="3 20">Cytoplasm</location>
    </subcellularLocation>
</comment>
<evidence type="ECO:0000256" key="15">
    <source>
        <dbReference type="ARBA" id="ARBA00023002"/>
    </source>
</evidence>
<dbReference type="EC" id="1.3.1.98" evidence="6 20"/>
<evidence type="ECO:0000313" key="22">
    <source>
        <dbReference type="EMBL" id="KGD61348.1"/>
    </source>
</evidence>
<keyword evidence="8 20" id="KW-0963">Cytoplasm</keyword>
<dbReference type="NCBIfam" id="TIGR00179">
    <property type="entry name" value="murB"/>
    <property type="match status" value="1"/>
</dbReference>
<dbReference type="Proteomes" id="UP000029443">
    <property type="component" value="Unassembled WGS sequence"/>
</dbReference>
<evidence type="ECO:0000256" key="5">
    <source>
        <dbReference type="ARBA" id="ARBA00010485"/>
    </source>
</evidence>
<protein>
    <recommendedName>
        <fullName evidence="7 20">UDP-N-acetylenolpyruvoylglucosamine reductase</fullName>
        <ecNumber evidence="6 20">1.3.1.98</ecNumber>
    </recommendedName>
    <alternativeName>
        <fullName evidence="18 20">UDP-N-acetylmuramate dehydrogenase</fullName>
    </alternativeName>
</protein>
<feature type="active site" evidence="20">
    <location>
        <position position="169"/>
    </location>
</feature>
<comment type="catalytic activity">
    <reaction evidence="19 20">
        <text>UDP-N-acetyl-alpha-D-muramate + NADP(+) = UDP-N-acetyl-3-O-(1-carboxyvinyl)-alpha-D-glucosamine + NADPH + H(+)</text>
        <dbReference type="Rhea" id="RHEA:12248"/>
        <dbReference type="ChEBI" id="CHEBI:15378"/>
        <dbReference type="ChEBI" id="CHEBI:57783"/>
        <dbReference type="ChEBI" id="CHEBI:58349"/>
        <dbReference type="ChEBI" id="CHEBI:68483"/>
        <dbReference type="ChEBI" id="CHEBI:70757"/>
        <dbReference type="EC" id="1.3.1.98"/>
    </reaction>
</comment>
<dbReference type="NCBIfam" id="NF010478">
    <property type="entry name" value="PRK13903.1"/>
    <property type="match status" value="1"/>
</dbReference>
<evidence type="ECO:0000256" key="13">
    <source>
        <dbReference type="ARBA" id="ARBA00022960"/>
    </source>
</evidence>
<dbReference type="InterPro" id="IPR016167">
    <property type="entry name" value="FAD-bd_PCMH_sub1"/>
</dbReference>
<keyword evidence="16 20" id="KW-0131">Cell cycle</keyword>
<evidence type="ECO:0000256" key="3">
    <source>
        <dbReference type="ARBA" id="ARBA00004496"/>
    </source>
</evidence>
<dbReference type="InterPro" id="IPR006094">
    <property type="entry name" value="Oxid_FAD_bind_N"/>
</dbReference>
<dbReference type="InterPro" id="IPR036318">
    <property type="entry name" value="FAD-bd_PCMH-like_sf"/>
</dbReference>
<keyword evidence="17 20" id="KW-0961">Cell wall biogenesis/degradation</keyword>
<evidence type="ECO:0000256" key="9">
    <source>
        <dbReference type="ARBA" id="ARBA00022618"/>
    </source>
</evidence>
<dbReference type="InterPro" id="IPR016169">
    <property type="entry name" value="FAD-bd_PCMH_sub2"/>
</dbReference>
<evidence type="ECO:0000256" key="14">
    <source>
        <dbReference type="ARBA" id="ARBA00022984"/>
    </source>
</evidence>
<keyword evidence="11 20" id="KW-0274">FAD</keyword>
<evidence type="ECO:0000256" key="7">
    <source>
        <dbReference type="ARBA" id="ARBA00015188"/>
    </source>
</evidence>
<evidence type="ECO:0000256" key="6">
    <source>
        <dbReference type="ARBA" id="ARBA00012518"/>
    </source>
</evidence>
<keyword evidence="14 20" id="KW-0573">Peptidoglycan synthesis</keyword>
<dbReference type="RefSeq" id="WP_035247307.1">
    <property type="nucleotide sequence ID" value="NZ_ARXU01000005.1"/>
</dbReference>
<evidence type="ECO:0000256" key="19">
    <source>
        <dbReference type="ARBA" id="ARBA00048914"/>
    </source>
</evidence>
<evidence type="ECO:0000256" key="2">
    <source>
        <dbReference type="ARBA" id="ARBA00003921"/>
    </source>
</evidence>
<evidence type="ECO:0000256" key="16">
    <source>
        <dbReference type="ARBA" id="ARBA00023306"/>
    </source>
</evidence>
<evidence type="ECO:0000256" key="10">
    <source>
        <dbReference type="ARBA" id="ARBA00022630"/>
    </source>
</evidence>
<dbReference type="Gene3D" id="3.30.43.10">
    <property type="entry name" value="Uridine Diphospho-n-acetylenolpyruvylglucosamine Reductase, domain 2"/>
    <property type="match status" value="1"/>
</dbReference>
<name>A0ABR4WD35_9GAMM</name>
<evidence type="ECO:0000256" key="17">
    <source>
        <dbReference type="ARBA" id="ARBA00023316"/>
    </source>
</evidence>
<comment type="function">
    <text evidence="2 20">Cell wall formation.</text>
</comment>
<keyword evidence="12 20" id="KW-0521">NADP</keyword>
<keyword evidence="15 20" id="KW-0560">Oxidoreductase</keyword>
<evidence type="ECO:0000256" key="4">
    <source>
        <dbReference type="ARBA" id="ARBA00004752"/>
    </source>
</evidence>
<dbReference type="InterPro" id="IPR016166">
    <property type="entry name" value="FAD-bd_PCMH"/>
</dbReference>
<proteinExistence type="inferred from homology"/>
<dbReference type="PANTHER" id="PTHR21071">
    <property type="entry name" value="UDP-N-ACETYLENOLPYRUVOYLGLUCOSAMINE REDUCTASE"/>
    <property type="match status" value="1"/>
</dbReference>
<evidence type="ECO:0000259" key="21">
    <source>
        <dbReference type="PROSITE" id="PS51387"/>
    </source>
</evidence>
<dbReference type="NCBIfam" id="NF000755">
    <property type="entry name" value="PRK00046.1"/>
    <property type="match status" value="1"/>
</dbReference>
<comment type="cofactor">
    <cofactor evidence="1 20">
        <name>FAD</name>
        <dbReference type="ChEBI" id="CHEBI:57692"/>
    </cofactor>
</comment>
<dbReference type="InterPro" id="IPR036635">
    <property type="entry name" value="MurB_C_sf"/>
</dbReference>
<dbReference type="Pfam" id="PF01565">
    <property type="entry name" value="FAD_binding_4"/>
    <property type="match status" value="1"/>
</dbReference>
<dbReference type="SUPFAM" id="SSF56176">
    <property type="entry name" value="FAD-binding/transporter-associated domain-like"/>
    <property type="match status" value="1"/>
</dbReference>
<dbReference type="PROSITE" id="PS51387">
    <property type="entry name" value="FAD_PCMH"/>
    <property type="match status" value="1"/>
</dbReference>
<dbReference type="Gene3D" id="3.30.465.10">
    <property type="match status" value="1"/>
</dbReference>
<keyword evidence="9 20" id="KW-0132">Cell division</keyword>
<accession>A0ABR4WD35</accession>
<dbReference type="InterPro" id="IPR003170">
    <property type="entry name" value="MurB"/>
</dbReference>
<keyword evidence="10 20" id="KW-0285">Flavoprotein</keyword>
<evidence type="ECO:0000256" key="11">
    <source>
        <dbReference type="ARBA" id="ARBA00022827"/>
    </source>
</evidence>
<comment type="similarity">
    <text evidence="5 20">Belongs to the MurB family.</text>
</comment>
<dbReference type="Pfam" id="PF02873">
    <property type="entry name" value="MurB_C"/>
    <property type="match status" value="1"/>
</dbReference>
<dbReference type="PANTHER" id="PTHR21071:SF4">
    <property type="entry name" value="UDP-N-ACETYLENOLPYRUVOYLGLUCOSAMINE REDUCTASE"/>
    <property type="match status" value="1"/>
</dbReference>
<dbReference type="InterPro" id="IPR011601">
    <property type="entry name" value="MurB_C"/>
</dbReference>
<evidence type="ECO:0000256" key="12">
    <source>
        <dbReference type="ARBA" id="ARBA00022857"/>
    </source>
</evidence>
<dbReference type="EMBL" id="ARXU01000005">
    <property type="protein sequence ID" value="KGD61348.1"/>
    <property type="molecule type" value="Genomic_DNA"/>
</dbReference>
<sequence length="343" mass="37131">MSLLQPSLVETDADLSELNTLRLPARARRLARPVTLDALEQVLAERDPAESLQVIGEGSNLVIHGDLPGLTLCPAMDGMALVKEDAEFVWVAAGAGVHWDDLVAWTVEQGWQGLENLSLIPGTAGAAPFQNIGAYGVELSQVLEQVTVMEVASGRVTHFAAEECEFAYRDSRFKSRDRGRYVITGIELRLNKLPACNVSYGPLKDHFAHLPVEDVLPAAVRERVIAVRQSKLPDPAVLANAGSFFKNPVVSVDKAGQLKKSFPGLVGYEQPEGIKLAAGWLIEQAGWKGRRLGPVGMHSEQALVLVNHGGGTSEDVLALASAVRRDVWERFGVSLEQEPILLP</sequence>
<evidence type="ECO:0000313" key="23">
    <source>
        <dbReference type="Proteomes" id="UP000029443"/>
    </source>
</evidence>
<feature type="active site" evidence="20">
    <location>
        <position position="338"/>
    </location>
</feature>
<evidence type="ECO:0000256" key="18">
    <source>
        <dbReference type="ARBA" id="ARBA00031026"/>
    </source>
</evidence>
<feature type="active site" description="Proton donor" evidence="20">
    <location>
        <position position="243"/>
    </location>
</feature>
<keyword evidence="13 20" id="KW-0133">Cell shape</keyword>
<dbReference type="Gene3D" id="3.90.78.10">
    <property type="entry name" value="UDP-N-acetylenolpyruvoylglucosamine reductase, C-terminal domain"/>
    <property type="match status" value="1"/>
</dbReference>
<evidence type="ECO:0000256" key="1">
    <source>
        <dbReference type="ARBA" id="ARBA00001974"/>
    </source>
</evidence>
<dbReference type="HAMAP" id="MF_00037">
    <property type="entry name" value="MurB"/>
    <property type="match status" value="1"/>
</dbReference>
<organism evidence="22 23">
    <name type="scientific">Alcanivorax jadensis T9</name>
    <dbReference type="NCBI Taxonomy" id="1177181"/>
    <lineage>
        <taxon>Bacteria</taxon>
        <taxon>Pseudomonadati</taxon>
        <taxon>Pseudomonadota</taxon>
        <taxon>Gammaproteobacteria</taxon>
        <taxon>Oceanospirillales</taxon>
        <taxon>Alcanivoracaceae</taxon>
        <taxon>Alcanivorax</taxon>
    </lineage>
</organism>
<evidence type="ECO:0000256" key="20">
    <source>
        <dbReference type="HAMAP-Rule" id="MF_00037"/>
    </source>
</evidence>
<reference evidence="22 23" key="1">
    <citation type="submission" date="2012-09" db="EMBL/GenBank/DDBJ databases">
        <title>Genome Sequence of alkane-degrading Bacterium Alcanivorax jadensis T9.</title>
        <authorList>
            <person name="Lai Q."/>
            <person name="Shao Z."/>
        </authorList>
    </citation>
    <scope>NUCLEOTIDE SEQUENCE [LARGE SCALE GENOMIC DNA]</scope>
    <source>
        <strain evidence="22 23">T9</strain>
    </source>
</reference>
<feature type="domain" description="FAD-binding PCMH-type" evidence="21">
    <location>
        <begin position="22"/>
        <end position="193"/>
    </location>
</feature>
<dbReference type="SUPFAM" id="SSF56194">
    <property type="entry name" value="Uridine diphospho-N-Acetylenolpyruvylglucosamine reductase, MurB, C-terminal domain"/>
    <property type="match status" value="1"/>
</dbReference>